<keyword evidence="3" id="KW-1185">Reference proteome</keyword>
<proteinExistence type="predicted"/>
<gene>
    <name evidence="2" type="ORF">C882_3468</name>
</gene>
<accession>K9HN31</accession>
<organism evidence="2 3">
    <name type="scientific">Caenispirillum salinarum AK4</name>
    <dbReference type="NCBI Taxonomy" id="1238182"/>
    <lineage>
        <taxon>Bacteria</taxon>
        <taxon>Pseudomonadati</taxon>
        <taxon>Pseudomonadota</taxon>
        <taxon>Alphaproteobacteria</taxon>
        <taxon>Rhodospirillales</taxon>
        <taxon>Novispirillaceae</taxon>
        <taxon>Caenispirillum</taxon>
    </lineage>
</organism>
<protein>
    <submittedName>
        <fullName evidence="2">Uncharacterized protein</fullName>
    </submittedName>
</protein>
<dbReference type="EMBL" id="ANHY01000005">
    <property type="protein sequence ID" value="EKV31718.1"/>
    <property type="molecule type" value="Genomic_DNA"/>
</dbReference>
<name>K9HN31_9PROT</name>
<evidence type="ECO:0000313" key="3">
    <source>
        <dbReference type="Proteomes" id="UP000009881"/>
    </source>
</evidence>
<dbReference type="STRING" id="1238182.C882_3468"/>
<evidence type="ECO:0000313" key="2">
    <source>
        <dbReference type="EMBL" id="EKV31718.1"/>
    </source>
</evidence>
<feature type="region of interest" description="Disordered" evidence="1">
    <location>
        <begin position="1"/>
        <end position="24"/>
    </location>
</feature>
<comment type="caution">
    <text evidence="2">The sequence shown here is derived from an EMBL/GenBank/DDBJ whole genome shotgun (WGS) entry which is preliminary data.</text>
</comment>
<dbReference type="RefSeq" id="WP_009539587.1">
    <property type="nucleotide sequence ID" value="NZ_ANHY01000005.1"/>
</dbReference>
<dbReference type="Proteomes" id="UP000009881">
    <property type="component" value="Unassembled WGS sequence"/>
</dbReference>
<evidence type="ECO:0000256" key="1">
    <source>
        <dbReference type="SAM" id="MobiDB-lite"/>
    </source>
</evidence>
<sequence>MNEAEYHAARGELQRLEAMPDRSQAQQERLDTLRKEVKVFEEGVRSKGKPGQE</sequence>
<reference evidence="2 3" key="1">
    <citation type="journal article" date="2013" name="Genome Announc.">
        <title>Draft Genome Sequence of an Alphaproteobacterium, Caenispirillum salinarum AK4(T), Isolated from a Solar Saltern.</title>
        <authorList>
            <person name="Khatri I."/>
            <person name="Singh A."/>
            <person name="Korpole S."/>
            <person name="Pinnaka A.K."/>
            <person name="Subramanian S."/>
        </authorList>
    </citation>
    <scope>NUCLEOTIDE SEQUENCE [LARGE SCALE GENOMIC DNA]</scope>
    <source>
        <strain evidence="2 3">AK4</strain>
    </source>
</reference>
<feature type="compositionally biased region" description="Basic and acidic residues" evidence="1">
    <location>
        <begin position="1"/>
        <end position="20"/>
    </location>
</feature>
<dbReference type="AlphaFoldDB" id="K9HN31"/>